<sequence length="641" mass="70871">MEVLKRLFGLFGLFSTTDQPSLHPQPESLPHPKPQLTSVVQVQAASPGKERSRQHHSRPLLLPPRRDIGYRPPPPSPQEEPPRSRSRSRTHRVHRHRSQHHYDHKSRETRSKPPRTTTKMPTDTFTGPPCTDLVAFMKSIKDMPAKHKPAFDAMSKKTIEAVCDIDALHVWESGDDLDDLLQLSQVVMKLRMEAGKGEGKGKKVAAMVVVSCEKGAARGKRNAFDRICELVGHVTSLEGKKHLNGLVCAFDAIVVVRGISYSPNSDEKGAVRRINTAIERVFKMQRLSTKQLVWHHGPTLSLLLTWINTTTSELRSSLNAISITAALDLTSGVKPSPLGKSNTPSDLKRLQEYAKRLDIPVIFVDPNSQLITFGHLSTYMYFWASYIHLLLPASLMKPHLHLGLDALVTFCFRLLSASTSTYGSSTVRLVKEHLTASLAQPWARTCIDPNSYTKSACRSAGTDSQIHDAVELSDAPFGTFTSNSTYPLPAFSRLPLCPVENPSTSTTGQSYFAPPVSFEFNTCAMRVDSKARFYVLLPGSGMGVENVTNCMRGTMMGVVECLRREKEKQGVTLRVNKGEKEVWSEVLKACKWAVGQCHGKMPEGVETKVGAIQWSSNGGESLGMRRVVFDGSAFLRSGFGS</sequence>
<proteinExistence type="predicted"/>
<feature type="compositionally biased region" description="Basic residues" evidence="1">
    <location>
        <begin position="84"/>
        <end position="104"/>
    </location>
</feature>
<dbReference type="AlphaFoldDB" id="A0AAN6M674"/>
<dbReference type="EMBL" id="WVTA01000001">
    <property type="protein sequence ID" value="KAK3217180.1"/>
    <property type="molecule type" value="Genomic_DNA"/>
</dbReference>
<dbReference type="Proteomes" id="UP001280581">
    <property type="component" value="Unassembled WGS sequence"/>
</dbReference>
<evidence type="ECO:0000313" key="3">
    <source>
        <dbReference type="Proteomes" id="UP001280581"/>
    </source>
</evidence>
<feature type="region of interest" description="Disordered" evidence="1">
    <location>
        <begin position="39"/>
        <end position="126"/>
    </location>
</feature>
<organism evidence="2 3">
    <name type="scientific">Pseudopithomyces chartarum</name>
    <dbReference type="NCBI Taxonomy" id="1892770"/>
    <lineage>
        <taxon>Eukaryota</taxon>
        <taxon>Fungi</taxon>
        <taxon>Dikarya</taxon>
        <taxon>Ascomycota</taxon>
        <taxon>Pezizomycotina</taxon>
        <taxon>Dothideomycetes</taxon>
        <taxon>Pleosporomycetidae</taxon>
        <taxon>Pleosporales</taxon>
        <taxon>Massarineae</taxon>
        <taxon>Didymosphaeriaceae</taxon>
        <taxon>Pseudopithomyces</taxon>
    </lineage>
</organism>
<evidence type="ECO:0000313" key="2">
    <source>
        <dbReference type="EMBL" id="KAK3217180.1"/>
    </source>
</evidence>
<keyword evidence="3" id="KW-1185">Reference proteome</keyword>
<accession>A0AAN6M674</accession>
<feature type="compositionally biased region" description="Polar residues" evidence="1">
    <location>
        <begin position="114"/>
        <end position="125"/>
    </location>
</feature>
<comment type="caution">
    <text evidence="2">The sequence shown here is derived from an EMBL/GenBank/DDBJ whole genome shotgun (WGS) entry which is preliminary data.</text>
</comment>
<reference evidence="2 3" key="1">
    <citation type="submission" date="2021-02" db="EMBL/GenBank/DDBJ databases">
        <title>Genome assembly of Pseudopithomyces chartarum.</title>
        <authorList>
            <person name="Jauregui R."/>
            <person name="Singh J."/>
            <person name="Voisey C."/>
        </authorList>
    </citation>
    <scope>NUCLEOTIDE SEQUENCE [LARGE SCALE GENOMIC DNA]</scope>
    <source>
        <strain evidence="2 3">AGR01</strain>
    </source>
</reference>
<evidence type="ECO:0000256" key="1">
    <source>
        <dbReference type="SAM" id="MobiDB-lite"/>
    </source>
</evidence>
<protein>
    <submittedName>
        <fullName evidence="2">Uncharacterized protein</fullName>
    </submittedName>
</protein>
<name>A0AAN6M674_9PLEO</name>
<gene>
    <name evidence="2" type="ORF">GRF29_1g2193026</name>
</gene>